<dbReference type="EMBL" id="FOIA01000033">
    <property type="protein sequence ID" value="SET52475.1"/>
    <property type="molecule type" value="Genomic_DNA"/>
</dbReference>
<dbReference type="AlphaFoldDB" id="A0A1I0F5H0"/>
<name>A0A1I0F5H0_9PROT</name>
<reference evidence="2" key="1">
    <citation type="submission" date="2016-10" db="EMBL/GenBank/DDBJ databases">
        <authorList>
            <person name="Varghese N."/>
            <person name="Submissions S."/>
        </authorList>
    </citation>
    <scope>NUCLEOTIDE SEQUENCE [LARGE SCALE GENOMIC DNA]</scope>
    <source>
        <strain evidence="2">Nm71</strain>
    </source>
</reference>
<organism evidence="1 2">
    <name type="scientific">Nitrosomonas marina</name>
    <dbReference type="NCBI Taxonomy" id="917"/>
    <lineage>
        <taxon>Bacteria</taxon>
        <taxon>Pseudomonadati</taxon>
        <taxon>Pseudomonadota</taxon>
        <taxon>Betaproteobacteria</taxon>
        <taxon>Nitrosomonadales</taxon>
        <taxon>Nitrosomonadaceae</taxon>
        <taxon>Nitrosomonas</taxon>
    </lineage>
</organism>
<protein>
    <submittedName>
        <fullName evidence="1">Uncharacterized protein</fullName>
    </submittedName>
</protein>
<accession>A0A1I0F5H0</accession>
<evidence type="ECO:0000313" key="1">
    <source>
        <dbReference type="EMBL" id="SET52475.1"/>
    </source>
</evidence>
<sequence length="139" mass="15270">MTTAHVRTGLTCAIHPLRPRPASRNRLALPANEADVDVGQTQHPKTDIVVTVVRMVVVAVRRAHVVRIIVPGTAAQHTILVSGNPTKRQNRSARSVCRYYPQNKSKKLRAAPLRGAQWTAAQRLSVQRASEPLFDGGRT</sequence>
<proteinExistence type="predicted"/>
<evidence type="ECO:0000313" key="2">
    <source>
        <dbReference type="Proteomes" id="UP000199345"/>
    </source>
</evidence>
<dbReference type="Proteomes" id="UP000199345">
    <property type="component" value="Unassembled WGS sequence"/>
</dbReference>
<keyword evidence="2" id="KW-1185">Reference proteome</keyword>
<gene>
    <name evidence="1" type="ORF">SAMN05216326_13310</name>
</gene>